<proteinExistence type="inferred from homology"/>
<evidence type="ECO:0000256" key="3">
    <source>
        <dbReference type="SAM" id="Phobius"/>
    </source>
</evidence>
<sequence>MVHQIGDRTDKPVPQTNEGLTVSPSTPRSSRSRPVLAISGFLTLVLIVTLSMFKIPYVIETPGPTVNTLGTVDGQKLINIAGHQTFPTDGNLDLLTVAVSGGPNSDLGFNNVLGSWFNQKHAVVPAEAVYPAGVSSEDIKEVNTAEMSSSQETAIAAALANLKIAYTTKLTVSGFSPDSPAEGKVAENDVITAAGGKPVTSLTGLQAVVAASDGNPVPITVERDGGNQVVNVTPKKNDGKYQLGVLLTPDYTFPFEVSIKLENIGGPSAGTMFALGIVDTLTPGAMTGGEHIAGTGTIDTDGEVGPIGGIRQKLYGAKSAGAEYFLAPADNCDEVVDHVPEGLQVIRVETLDDARTAVETIGSGGRTGDLPACTAK</sequence>
<dbReference type="PROSITE" id="PS51786">
    <property type="entry name" value="LON_PROTEOLYTIC"/>
    <property type="match status" value="1"/>
</dbReference>
<accession>A0ABY8QNX7</accession>
<feature type="active site" evidence="1">
    <location>
        <position position="268"/>
    </location>
</feature>
<dbReference type="EC" id="3.4.21.53" evidence="1"/>
<feature type="transmembrane region" description="Helical" evidence="3">
    <location>
        <begin position="35"/>
        <end position="53"/>
    </location>
</feature>
<dbReference type="EMBL" id="CP090958">
    <property type="protein sequence ID" value="WGW10521.1"/>
    <property type="molecule type" value="Genomic_DNA"/>
</dbReference>
<gene>
    <name evidence="5" type="ORF">LWF01_10250</name>
</gene>
<keyword evidence="3" id="KW-0812">Transmembrane</keyword>
<reference evidence="5 6" key="1">
    <citation type="submission" date="2023-05" db="EMBL/GenBank/DDBJ databases">
        <title>Lithophilousrod everest ZFBP1038 complete genpme.</title>
        <authorList>
            <person name="Tian M."/>
        </authorList>
    </citation>
    <scope>NUCLEOTIDE SEQUENCE [LARGE SCALE GENOMIC DNA]</scope>
    <source>
        <strain evidence="5 6">ZFBP1038</strain>
    </source>
</reference>
<evidence type="ECO:0000256" key="2">
    <source>
        <dbReference type="SAM" id="MobiDB-lite"/>
    </source>
</evidence>
<feature type="compositionally biased region" description="Low complexity" evidence="2">
    <location>
        <begin position="21"/>
        <end position="32"/>
    </location>
</feature>
<evidence type="ECO:0000313" key="6">
    <source>
        <dbReference type="Proteomes" id="UP001209083"/>
    </source>
</evidence>
<dbReference type="Gene3D" id="3.30.230.10">
    <property type="match status" value="1"/>
</dbReference>
<dbReference type="Proteomes" id="UP001209083">
    <property type="component" value="Chromosome"/>
</dbReference>
<keyword evidence="1" id="KW-0720">Serine protease</keyword>
<evidence type="ECO:0000259" key="4">
    <source>
        <dbReference type="PROSITE" id="PS51786"/>
    </source>
</evidence>
<keyword evidence="1" id="KW-0645">Protease</keyword>
<feature type="domain" description="Lon proteolytic" evidence="4">
    <location>
        <begin position="262"/>
        <end position="361"/>
    </location>
</feature>
<dbReference type="InterPro" id="IPR020568">
    <property type="entry name" value="Ribosomal_Su5_D2-typ_SF"/>
</dbReference>
<dbReference type="SUPFAM" id="SSF50156">
    <property type="entry name" value="PDZ domain-like"/>
    <property type="match status" value="1"/>
</dbReference>
<organism evidence="5 6">
    <name type="scientific">Saxibacter everestensis</name>
    <dbReference type="NCBI Taxonomy" id="2909229"/>
    <lineage>
        <taxon>Bacteria</taxon>
        <taxon>Bacillati</taxon>
        <taxon>Actinomycetota</taxon>
        <taxon>Actinomycetes</taxon>
        <taxon>Micrococcales</taxon>
        <taxon>Brevibacteriaceae</taxon>
        <taxon>Saxibacter</taxon>
    </lineage>
</organism>
<feature type="active site" evidence="1">
    <location>
        <position position="313"/>
    </location>
</feature>
<dbReference type="InterPro" id="IPR001478">
    <property type="entry name" value="PDZ"/>
</dbReference>
<evidence type="ECO:0000256" key="1">
    <source>
        <dbReference type="PROSITE-ProRule" id="PRU01122"/>
    </source>
</evidence>
<protein>
    <recommendedName>
        <fullName evidence="1">endopeptidase La</fullName>
        <ecNumber evidence="1">3.4.21.53</ecNumber>
    </recommendedName>
</protein>
<comment type="catalytic activity">
    <reaction evidence="1">
        <text>Hydrolysis of proteins in presence of ATP.</text>
        <dbReference type="EC" id="3.4.21.53"/>
    </reaction>
</comment>
<dbReference type="PANTHER" id="PTHR10046">
    <property type="entry name" value="ATP DEPENDENT LON PROTEASE FAMILY MEMBER"/>
    <property type="match status" value="1"/>
</dbReference>
<dbReference type="SUPFAM" id="SSF54211">
    <property type="entry name" value="Ribosomal protein S5 domain 2-like"/>
    <property type="match status" value="1"/>
</dbReference>
<feature type="compositionally biased region" description="Basic and acidic residues" evidence="2">
    <location>
        <begin position="1"/>
        <end position="11"/>
    </location>
</feature>
<dbReference type="InterPro" id="IPR027065">
    <property type="entry name" value="Lon_Prtase"/>
</dbReference>
<keyword evidence="6" id="KW-1185">Reference proteome</keyword>
<keyword evidence="3" id="KW-1133">Transmembrane helix</keyword>
<name>A0ABY8QNX7_9MICO</name>
<dbReference type="InterPro" id="IPR014721">
    <property type="entry name" value="Ribsml_uS5_D2-typ_fold_subgr"/>
</dbReference>
<evidence type="ECO:0000313" key="5">
    <source>
        <dbReference type="EMBL" id="WGW10521.1"/>
    </source>
</evidence>
<dbReference type="Pfam" id="PF13180">
    <property type="entry name" value="PDZ_2"/>
    <property type="match status" value="1"/>
</dbReference>
<keyword evidence="3" id="KW-0472">Membrane</keyword>
<comment type="similarity">
    <text evidence="1">Belongs to the peptidase S16 family.</text>
</comment>
<dbReference type="RefSeq" id="WP_349637301.1">
    <property type="nucleotide sequence ID" value="NZ_CP090958.1"/>
</dbReference>
<dbReference type="InterPro" id="IPR008269">
    <property type="entry name" value="Lon_proteolytic"/>
</dbReference>
<feature type="region of interest" description="Disordered" evidence="2">
    <location>
        <begin position="1"/>
        <end position="32"/>
    </location>
</feature>
<keyword evidence="1" id="KW-0378">Hydrolase</keyword>
<dbReference type="InterPro" id="IPR036034">
    <property type="entry name" value="PDZ_sf"/>
</dbReference>
<dbReference type="Pfam" id="PF05362">
    <property type="entry name" value="Lon_C"/>
    <property type="match status" value="1"/>
</dbReference>